<protein>
    <submittedName>
        <fullName evidence="4">Esterase, PHB depolymerase family</fullName>
    </submittedName>
</protein>
<evidence type="ECO:0000256" key="2">
    <source>
        <dbReference type="ARBA" id="ARBA00022801"/>
    </source>
</evidence>
<dbReference type="InterPro" id="IPR010126">
    <property type="entry name" value="Esterase_phb"/>
</dbReference>
<dbReference type="InterPro" id="IPR029058">
    <property type="entry name" value="AB_hydrolase_fold"/>
</dbReference>
<keyword evidence="1" id="KW-0732">Signal</keyword>
<evidence type="ECO:0000313" key="5">
    <source>
        <dbReference type="Proteomes" id="UP000199542"/>
    </source>
</evidence>
<dbReference type="GO" id="GO:0005576">
    <property type="term" value="C:extracellular region"/>
    <property type="evidence" value="ECO:0007669"/>
    <property type="project" value="InterPro"/>
</dbReference>
<dbReference type="AlphaFoldDB" id="A0A1G4U7V4"/>
<dbReference type="Pfam" id="PF10503">
    <property type="entry name" value="Esterase_PHB"/>
    <property type="match status" value="1"/>
</dbReference>
<reference evidence="4 5" key="1">
    <citation type="submission" date="2016-10" db="EMBL/GenBank/DDBJ databases">
        <authorList>
            <person name="de Groot N.N."/>
        </authorList>
    </citation>
    <scope>NUCLEOTIDE SEQUENCE [LARGE SCALE GENOMIC DNA]</scope>
    <source>
        <strain evidence="4 5">CGMCC 1.3401</strain>
    </source>
</reference>
<keyword evidence="2" id="KW-0378">Hydrolase</keyword>
<dbReference type="PANTHER" id="PTHR43037:SF1">
    <property type="entry name" value="BLL1128 PROTEIN"/>
    <property type="match status" value="1"/>
</dbReference>
<dbReference type="PANTHER" id="PTHR43037">
    <property type="entry name" value="UNNAMED PRODUCT-RELATED"/>
    <property type="match status" value="1"/>
</dbReference>
<dbReference type="RefSeq" id="WP_092588649.1">
    <property type="nucleotide sequence ID" value="NZ_FMTM01000020.1"/>
</dbReference>
<evidence type="ECO:0000313" key="4">
    <source>
        <dbReference type="EMBL" id="SCW89647.1"/>
    </source>
</evidence>
<organism evidence="4 5">
    <name type="scientific">Rhizobium mongolense subsp. loessense</name>
    <dbReference type="NCBI Taxonomy" id="158890"/>
    <lineage>
        <taxon>Bacteria</taxon>
        <taxon>Pseudomonadati</taxon>
        <taxon>Pseudomonadota</taxon>
        <taxon>Alphaproteobacteria</taxon>
        <taxon>Hyphomicrobiales</taxon>
        <taxon>Rhizobiaceae</taxon>
        <taxon>Rhizobium/Agrobacterium group</taxon>
        <taxon>Rhizobium</taxon>
    </lineage>
</organism>
<proteinExistence type="predicted"/>
<evidence type="ECO:0000256" key="1">
    <source>
        <dbReference type="ARBA" id="ARBA00022729"/>
    </source>
</evidence>
<dbReference type="InterPro" id="IPR050955">
    <property type="entry name" value="Plant_Biomass_Hydrol_Est"/>
</dbReference>
<dbReference type="NCBIfam" id="TIGR01840">
    <property type="entry name" value="esterase_phb"/>
    <property type="match status" value="1"/>
</dbReference>
<accession>A0A1G4U7V4</accession>
<feature type="compositionally biased region" description="Pro residues" evidence="3">
    <location>
        <begin position="49"/>
        <end position="62"/>
    </location>
</feature>
<dbReference type="SUPFAM" id="SSF53474">
    <property type="entry name" value="alpha/beta-Hydrolases"/>
    <property type="match status" value="1"/>
</dbReference>
<gene>
    <name evidence="4" type="ORF">SAMN02927900_06306</name>
</gene>
<evidence type="ECO:0000256" key="3">
    <source>
        <dbReference type="SAM" id="MobiDB-lite"/>
    </source>
</evidence>
<name>A0A1G4U7V4_9HYPH</name>
<dbReference type="Proteomes" id="UP000199542">
    <property type="component" value="Unassembled WGS sequence"/>
</dbReference>
<dbReference type="Gene3D" id="3.40.50.1820">
    <property type="entry name" value="alpha/beta hydrolase"/>
    <property type="match status" value="1"/>
</dbReference>
<dbReference type="GO" id="GO:0016787">
    <property type="term" value="F:hydrolase activity"/>
    <property type="evidence" value="ECO:0007669"/>
    <property type="project" value="UniProtKB-KW"/>
</dbReference>
<sequence>MNDEFAAAMRRATLFTRASNPSEATRVILDTLAGRTVSGEHGPAVSDITPPPAKSRPKPFPVDPHAQLIEPAAKPETALAETDTFQRSPRVRRPLGDTLRILSEGRSVAGKLPSFSDGGLPGMTRRSLKPVIPDGAKYLARSFTCAAGTRSYKLYVPASAPAVPRGLVVMLHGCKQDPDDFAIGTGMNATAEAHGLMVAYPGQTGADNASSCWNWFRSSDQRRGAGEPAIIAGITEEIIQDFELDRSQIFIAGLSAGGAMAAVMAEAYPDLYAAVGIHSGLACGSATDVVSAFTAMRGDGGLASRTRTLKDSVPACRVRTIVFHGDADRTVHPSNADRIVAAATPSVPGGAASKPGRCAGGLTYETTVLTDEKGRPALEYWLVNGAGHAWSGGHADGSYTDPRGPNATTEMVRFFLDQGE</sequence>
<dbReference type="EMBL" id="FMTM01000020">
    <property type="protein sequence ID" value="SCW89647.1"/>
    <property type="molecule type" value="Genomic_DNA"/>
</dbReference>
<feature type="region of interest" description="Disordered" evidence="3">
    <location>
        <begin position="38"/>
        <end position="92"/>
    </location>
</feature>